<evidence type="ECO:0000313" key="1">
    <source>
        <dbReference type="EMBL" id="CAE6469663.1"/>
    </source>
</evidence>
<evidence type="ECO:0000313" key="2">
    <source>
        <dbReference type="Proteomes" id="UP000663841"/>
    </source>
</evidence>
<feature type="non-terminal residue" evidence="1">
    <location>
        <position position="1"/>
    </location>
</feature>
<protein>
    <submittedName>
        <fullName evidence="1">Uncharacterized protein</fullName>
    </submittedName>
</protein>
<name>A0A8H3BXF5_9AGAM</name>
<comment type="caution">
    <text evidence="1">The sequence shown here is derived from an EMBL/GenBank/DDBJ whole genome shotgun (WGS) entry which is preliminary data.</text>
</comment>
<gene>
    <name evidence="1" type="ORF">RDB_LOCUS173296</name>
</gene>
<accession>A0A8H3BXF5</accession>
<organism evidence="1 2">
    <name type="scientific">Rhizoctonia solani</name>
    <dbReference type="NCBI Taxonomy" id="456999"/>
    <lineage>
        <taxon>Eukaryota</taxon>
        <taxon>Fungi</taxon>
        <taxon>Dikarya</taxon>
        <taxon>Basidiomycota</taxon>
        <taxon>Agaricomycotina</taxon>
        <taxon>Agaricomycetes</taxon>
        <taxon>Cantharellales</taxon>
        <taxon>Ceratobasidiaceae</taxon>
        <taxon>Rhizoctonia</taxon>
    </lineage>
</organism>
<sequence>VWPNNLEVDEALTQVASITNFWGASYVDASYPTVSSVVTSAYNQIPPAISSTPISTPGPSTTGAYSASKHTVHRARRYGTKGCRGTHEPGLSFSIGGTRRCIISLPVLGATPTISEFEDWIDALRTAIEDHKAVEKYSQSLAN</sequence>
<proteinExistence type="predicted"/>
<dbReference type="Proteomes" id="UP000663841">
    <property type="component" value="Unassembled WGS sequence"/>
</dbReference>
<dbReference type="EMBL" id="CAJMWW010000391">
    <property type="protein sequence ID" value="CAE6469663.1"/>
    <property type="molecule type" value="Genomic_DNA"/>
</dbReference>
<reference evidence="1" key="1">
    <citation type="submission" date="2021-01" db="EMBL/GenBank/DDBJ databases">
        <authorList>
            <person name="Kaushik A."/>
        </authorList>
    </citation>
    <scope>NUCLEOTIDE SEQUENCE</scope>
    <source>
        <strain evidence="1">AG3-T5</strain>
    </source>
</reference>
<dbReference type="AlphaFoldDB" id="A0A8H3BXF5"/>